<name>A0A409Y942_9AGAR</name>
<accession>A0A409Y942</accession>
<dbReference type="InParanoid" id="A0A409Y942"/>
<feature type="domain" description="RNase III" evidence="5">
    <location>
        <begin position="1"/>
        <end position="129"/>
    </location>
</feature>
<feature type="domain" description="DRBM" evidence="4">
    <location>
        <begin position="218"/>
        <end position="285"/>
    </location>
</feature>
<keyword evidence="1 2" id="KW-0694">RNA-binding</keyword>
<dbReference type="Gene3D" id="1.10.1520.10">
    <property type="entry name" value="Ribonuclease III domain"/>
    <property type="match status" value="1"/>
</dbReference>
<dbReference type="SUPFAM" id="SSF69065">
    <property type="entry name" value="RNase III domain-like"/>
    <property type="match status" value="1"/>
</dbReference>
<dbReference type="AlphaFoldDB" id="A0A409Y942"/>
<proteinExistence type="predicted"/>
<evidence type="ECO:0000256" key="1">
    <source>
        <dbReference type="ARBA" id="ARBA00022884"/>
    </source>
</evidence>
<dbReference type="EMBL" id="NHTK01001354">
    <property type="protein sequence ID" value="PPQ99570.1"/>
    <property type="molecule type" value="Genomic_DNA"/>
</dbReference>
<dbReference type="GO" id="GO:0004525">
    <property type="term" value="F:ribonuclease III activity"/>
    <property type="evidence" value="ECO:0007669"/>
    <property type="project" value="InterPro"/>
</dbReference>
<dbReference type="SUPFAM" id="SSF54768">
    <property type="entry name" value="dsRNA-binding domain-like"/>
    <property type="match status" value="1"/>
</dbReference>
<evidence type="ECO:0000259" key="5">
    <source>
        <dbReference type="PROSITE" id="PS50142"/>
    </source>
</evidence>
<dbReference type="STRING" id="181874.A0A409Y942"/>
<dbReference type="Gene3D" id="3.30.160.20">
    <property type="match status" value="1"/>
</dbReference>
<dbReference type="InterPro" id="IPR036389">
    <property type="entry name" value="RNase_III_sf"/>
</dbReference>
<dbReference type="Pfam" id="PF00636">
    <property type="entry name" value="Ribonuclease_3"/>
    <property type="match status" value="1"/>
</dbReference>
<dbReference type="SMART" id="SM00358">
    <property type="entry name" value="DSRM"/>
    <property type="match status" value="1"/>
</dbReference>
<dbReference type="GO" id="GO:0006396">
    <property type="term" value="P:RNA processing"/>
    <property type="evidence" value="ECO:0007669"/>
    <property type="project" value="InterPro"/>
</dbReference>
<evidence type="ECO:0008006" key="8">
    <source>
        <dbReference type="Google" id="ProtNLM"/>
    </source>
</evidence>
<dbReference type="InterPro" id="IPR000999">
    <property type="entry name" value="RNase_III_dom"/>
</dbReference>
<gene>
    <name evidence="6" type="ORF">CVT24_005358</name>
</gene>
<feature type="region of interest" description="Disordered" evidence="3">
    <location>
        <begin position="163"/>
        <end position="208"/>
    </location>
</feature>
<dbReference type="OrthoDB" id="3353871at2759"/>
<organism evidence="6 7">
    <name type="scientific">Panaeolus cyanescens</name>
    <dbReference type="NCBI Taxonomy" id="181874"/>
    <lineage>
        <taxon>Eukaryota</taxon>
        <taxon>Fungi</taxon>
        <taxon>Dikarya</taxon>
        <taxon>Basidiomycota</taxon>
        <taxon>Agaricomycotina</taxon>
        <taxon>Agaricomycetes</taxon>
        <taxon>Agaricomycetidae</taxon>
        <taxon>Agaricales</taxon>
        <taxon>Agaricineae</taxon>
        <taxon>Galeropsidaceae</taxon>
        <taxon>Panaeolus</taxon>
    </lineage>
</organism>
<dbReference type="PROSITE" id="PS50142">
    <property type="entry name" value="RNASE_3_2"/>
    <property type="match status" value="1"/>
</dbReference>
<evidence type="ECO:0000256" key="3">
    <source>
        <dbReference type="SAM" id="MobiDB-lite"/>
    </source>
</evidence>
<dbReference type="SMART" id="SM00535">
    <property type="entry name" value="RIBOc"/>
    <property type="match status" value="1"/>
</dbReference>
<feature type="compositionally biased region" description="Pro residues" evidence="3">
    <location>
        <begin position="182"/>
        <end position="202"/>
    </location>
</feature>
<evidence type="ECO:0000256" key="2">
    <source>
        <dbReference type="PROSITE-ProRule" id="PRU00266"/>
    </source>
</evidence>
<dbReference type="GO" id="GO:0003723">
    <property type="term" value="F:RNA binding"/>
    <property type="evidence" value="ECO:0007669"/>
    <property type="project" value="UniProtKB-UniRule"/>
</dbReference>
<dbReference type="InterPro" id="IPR014720">
    <property type="entry name" value="dsRBD_dom"/>
</dbReference>
<evidence type="ECO:0000313" key="6">
    <source>
        <dbReference type="EMBL" id="PPQ99570.1"/>
    </source>
</evidence>
<protein>
    <recommendedName>
        <fullName evidence="8">DRBM domain-containing protein</fullName>
    </recommendedName>
</protein>
<evidence type="ECO:0000259" key="4">
    <source>
        <dbReference type="PROSITE" id="PS50137"/>
    </source>
</evidence>
<dbReference type="Pfam" id="PF00035">
    <property type="entry name" value="dsrm"/>
    <property type="match status" value="1"/>
</dbReference>
<evidence type="ECO:0000313" key="7">
    <source>
        <dbReference type="Proteomes" id="UP000284842"/>
    </source>
</evidence>
<sequence length="285" mass="31124">MSELPPLPPVEGDMELLLDVYTHPSLNQPGAPLRGDYGDTGRLSDLGAKVFDMAVTYHLFAKKPLLPLEEIKRQREDFLSAAQADSWVSAYGLKNRIRISATEIHLLDVPEQMRTYFYTYVGALYIRNGHGPLLQNWVSKLIDPTYEADIVLPADTKSSIASLPPAYHSSSPPNQFAQSYATPPPPAGPPPPLPGSPPPNSMIPPSTSGMPSNMMSLITLALVNQTAAKKGVTISYTAVPQGPPHQPIWTVRCLINEQERGMGVGKSQKQAKEEAARQAWMAMGW</sequence>
<keyword evidence="7" id="KW-1185">Reference proteome</keyword>
<reference evidence="6 7" key="1">
    <citation type="journal article" date="2018" name="Evol. Lett.">
        <title>Horizontal gene cluster transfer increased hallucinogenic mushroom diversity.</title>
        <authorList>
            <person name="Reynolds H.T."/>
            <person name="Vijayakumar V."/>
            <person name="Gluck-Thaler E."/>
            <person name="Korotkin H.B."/>
            <person name="Matheny P.B."/>
            <person name="Slot J.C."/>
        </authorList>
    </citation>
    <scope>NUCLEOTIDE SEQUENCE [LARGE SCALE GENOMIC DNA]</scope>
    <source>
        <strain evidence="6 7">2629</strain>
    </source>
</reference>
<dbReference type="PROSITE" id="PS50137">
    <property type="entry name" value="DS_RBD"/>
    <property type="match status" value="1"/>
</dbReference>
<feature type="compositionally biased region" description="Polar residues" evidence="3">
    <location>
        <begin position="168"/>
        <end position="181"/>
    </location>
</feature>
<comment type="caution">
    <text evidence="6">The sequence shown here is derived from an EMBL/GenBank/DDBJ whole genome shotgun (WGS) entry which is preliminary data.</text>
</comment>
<dbReference type="Proteomes" id="UP000284842">
    <property type="component" value="Unassembled WGS sequence"/>
</dbReference>